<proteinExistence type="predicted"/>
<dbReference type="InterPro" id="IPR028098">
    <property type="entry name" value="Glyco_trans_4-like_N"/>
</dbReference>
<organism evidence="3">
    <name type="scientific">Roseihalotalea indica</name>
    <dbReference type="NCBI Taxonomy" id="2867963"/>
    <lineage>
        <taxon>Bacteria</taxon>
        <taxon>Pseudomonadati</taxon>
        <taxon>Bacteroidota</taxon>
        <taxon>Cytophagia</taxon>
        <taxon>Cytophagales</taxon>
        <taxon>Catalimonadaceae</taxon>
        <taxon>Roseihalotalea</taxon>
    </lineage>
</organism>
<protein>
    <submittedName>
        <fullName evidence="3">Glycosyltransferase family 4 protein</fullName>
    </submittedName>
</protein>
<dbReference type="InterPro" id="IPR001296">
    <property type="entry name" value="Glyco_trans_1"/>
</dbReference>
<feature type="domain" description="Glycosyl transferase family 1" evidence="1">
    <location>
        <begin position="185"/>
        <end position="346"/>
    </location>
</feature>
<dbReference type="Gene3D" id="3.40.50.2000">
    <property type="entry name" value="Glycogen Phosphorylase B"/>
    <property type="match status" value="2"/>
</dbReference>
<gene>
    <name evidence="3" type="ORF">K4G66_06320</name>
</gene>
<dbReference type="AlphaFoldDB" id="A0AA49GQW3"/>
<reference evidence="3" key="2">
    <citation type="journal article" date="2024" name="Antonie Van Leeuwenhoek">
        <title>Roseihalotalea indica gen. nov., sp. nov., a halophilic Bacteroidetes from mesopelagic Southwest Indian Ocean with higher carbohydrate metabolic potential.</title>
        <authorList>
            <person name="Chen B."/>
            <person name="Zhang M."/>
            <person name="Lin D."/>
            <person name="Ye J."/>
            <person name="Tang K."/>
        </authorList>
    </citation>
    <scope>NUCLEOTIDE SEQUENCE</scope>
    <source>
        <strain evidence="3">TK19036</strain>
    </source>
</reference>
<name>A0AA49GQW3_9BACT</name>
<dbReference type="Pfam" id="PF00534">
    <property type="entry name" value="Glycos_transf_1"/>
    <property type="match status" value="1"/>
</dbReference>
<evidence type="ECO:0000259" key="1">
    <source>
        <dbReference type="Pfam" id="PF00534"/>
    </source>
</evidence>
<dbReference type="PANTHER" id="PTHR12526">
    <property type="entry name" value="GLYCOSYLTRANSFERASE"/>
    <property type="match status" value="1"/>
</dbReference>
<dbReference type="EMBL" id="CP120682">
    <property type="protein sequence ID" value="WKN38316.1"/>
    <property type="molecule type" value="Genomic_DNA"/>
</dbReference>
<accession>A0AA49GQW3</accession>
<reference evidence="3" key="1">
    <citation type="journal article" date="2023" name="Comput. Struct. Biotechnol. J.">
        <title>Discovery of a novel marine Bacteroidetes with a rich repertoire of carbohydrate-active enzymes.</title>
        <authorList>
            <person name="Chen B."/>
            <person name="Liu G."/>
            <person name="Chen Q."/>
            <person name="Wang H."/>
            <person name="Liu L."/>
            <person name="Tang K."/>
        </authorList>
    </citation>
    <scope>NUCLEOTIDE SEQUENCE</scope>
    <source>
        <strain evidence="3">TK19036</strain>
    </source>
</reference>
<dbReference type="Pfam" id="PF13477">
    <property type="entry name" value="Glyco_trans_4_2"/>
    <property type="match status" value="1"/>
</dbReference>
<dbReference type="CDD" id="cd03808">
    <property type="entry name" value="GT4_CapM-like"/>
    <property type="match status" value="1"/>
</dbReference>
<dbReference type="GO" id="GO:0016757">
    <property type="term" value="F:glycosyltransferase activity"/>
    <property type="evidence" value="ECO:0007669"/>
    <property type="project" value="InterPro"/>
</dbReference>
<sequence length="378" mass="42792">MKIAIVTNTSWNIFNFRLDLVRALQAQKHEVILIAPRDSYSERLRALGLVLHEVKMDSRGVNPVKDAALTVELYHLYKKLKLDLVLHFTVKPNIYGTLAASHLKIPVINNVCGLGTVFLQQGMVSVIAKWLYRVSFRFAQKVFFHNPDDYHLFIQQKLLKENQADVVPGSGIDTKRFQPAFHLVTKSETFTFLVISRLIYDKGIVEYVEAARQLRAQGLPVRFQLLGAKDPVHKRGIPVHLIDQWIQNGLVDYLGTTDDVRSAIHQADCVVLPSYREGLPRTLLEAASLQKPIVTTDTPGCRHVVEDGVNGLLCKVQDAEDLAQKMLMITQLTKEEIQVMGERGREMVKAKFSQQVVINKYVRAIETMDAKYASVSFD</sequence>
<evidence type="ECO:0000313" key="3">
    <source>
        <dbReference type="EMBL" id="WKN38316.1"/>
    </source>
</evidence>
<feature type="domain" description="Glycosyltransferase subfamily 4-like N-terminal" evidence="2">
    <location>
        <begin position="2"/>
        <end position="146"/>
    </location>
</feature>
<dbReference type="PANTHER" id="PTHR12526:SF638">
    <property type="entry name" value="SPORE COAT PROTEIN SA"/>
    <property type="match status" value="1"/>
</dbReference>
<dbReference type="SUPFAM" id="SSF53756">
    <property type="entry name" value="UDP-Glycosyltransferase/glycogen phosphorylase"/>
    <property type="match status" value="1"/>
</dbReference>
<evidence type="ECO:0000259" key="2">
    <source>
        <dbReference type="Pfam" id="PF13477"/>
    </source>
</evidence>